<dbReference type="Proteomes" id="UP000002762">
    <property type="component" value="Unassembled WGS sequence"/>
</dbReference>
<keyword evidence="2" id="KW-0472">Membrane</keyword>
<dbReference type="GeneID" id="19892250"/>
<feature type="compositionally biased region" description="Gly residues" evidence="1">
    <location>
        <begin position="270"/>
        <end position="283"/>
    </location>
</feature>
<feature type="chain" id="PRO_5003783844" evidence="3">
    <location>
        <begin position="28"/>
        <end position="1201"/>
    </location>
</feature>
<feature type="region of interest" description="Disordered" evidence="1">
    <location>
        <begin position="328"/>
        <end position="361"/>
    </location>
</feature>
<keyword evidence="3" id="KW-0732">Signal</keyword>
<dbReference type="AlphaFoldDB" id="J5J5F7"/>
<dbReference type="HOGENOM" id="CLU_003716_0_0_1"/>
<organism evidence="4 5">
    <name type="scientific">Beauveria bassiana (strain ARSEF 2860)</name>
    <name type="common">White muscardine disease fungus</name>
    <name type="synonym">Tritirachium shiotae</name>
    <dbReference type="NCBI Taxonomy" id="655819"/>
    <lineage>
        <taxon>Eukaryota</taxon>
        <taxon>Fungi</taxon>
        <taxon>Dikarya</taxon>
        <taxon>Ascomycota</taxon>
        <taxon>Pezizomycotina</taxon>
        <taxon>Sordariomycetes</taxon>
        <taxon>Hypocreomycetidae</taxon>
        <taxon>Hypocreales</taxon>
        <taxon>Cordycipitaceae</taxon>
        <taxon>Beauveria</taxon>
    </lineage>
</organism>
<feature type="region of interest" description="Disordered" evidence="1">
    <location>
        <begin position="155"/>
        <end position="221"/>
    </location>
</feature>
<proteinExistence type="predicted"/>
<keyword evidence="5" id="KW-1185">Reference proteome</keyword>
<evidence type="ECO:0000256" key="3">
    <source>
        <dbReference type="SAM" id="SignalP"/>
    </source>
</evidence>
<sequence>MARHRHALLTPLTAVILLHHARQPASAETTLSVPARLRDDVAAFLPACAVPCLASFIAANYARGDDTDQYLTLDFVCAHRGRSGYTVAEGALQCLTAERSVGFCDDEVKDVKVNQICSGRKDVAKNKGGAMTATLRYASQSGILTFAPVTTSLSAVPIPTPTETSTTSTSSSTSSFTETTLMTATSTRSSSTITTPLSSQTTTSSPTSTPEVPAADTSSSPPFSKGQIAGISIGAICLAAGVAFGLILLVRFLLRRRRRRRHSSSTIGSFIGGGPPGGGGGGGAGYMTARDTWGYGFDKTSNSNGTSSASWATREAPGMSRYPAMTAAATAPASNSSNSSSHTKQQQRQQQYNNRHQPYNRESWRPSAIGLAISPSKLFASKRTPTPTSTPTRPRPLSKLLPAKPDMTPANAIRIGFSPPPPPPPPAATYQETRGAQLPQQQSFLHPIAAQFMRPSAASAAAAARPTSLRLVIPDSQPLPPPPPPPVPEKDLHLQRQPILGRESTLTEFEEDELHRSVSTAVGQIWRPPSLLPDSAVAAPYYVADGSGNWVLSDARKSMTAGAGAGAGGKETMRPRSPEPESAVSAPRIATARSGIVTTAVQTHITAPRRSPAMLTPRDETARATMDKYTQQQQHGDNEPQELEATPSLSLSRHKQRSAKQETTQLGELGDATPAPLQTPRLRSIVHTPKTVPSPLFSRQPNPRSSSQPLPSTPAFASTSASTSDGRLLTPRPAPSRVMSDDSGITTFSVSSATSDDMPPPLPAPSNRNLSPVAESPRSRAANRVAAQESNTSNAAVVHELPATVAASDHSRNSSNGGGGGASSVSYPPRMNGRGTPVPRDHAVLTGSPLSPPPPPRMAFPSCQPSASQSSPTLGSVTTSHQGHATAASFPRQPLPSSPYHGPPEAARGGMARGRGRGGPMMTMMRPPPSDMPRDPTLLAPPQIAQHPRTGSPTMRIVEPSPEPDPAQPTTTTAPPRDDRFLLPSAAITTRPPRRRPPSHLPHPFPMYPLRRKPPAPQQQQPDSASPPCAAPYPTSSPSSSPRHRGDNNDNNGGGSSLNRYPGHPMPMPHPYKPRASPSPSPRAALLRSDYDPAAHDNSSQEALADASSSSSLLAKRLGSTRAADMALPTQSNRERERERRWQQVPQPQQQQQQQQTGEGRMQKRTQDTEYLATPELPSTPTWVPRLTPTRRGEDLVLNVG</sequence>
<dbReference type="EMBL" id="JH725197">
    <property type="protein sequence ID" value="EJP61818.1"/>
    <property type="molecule type" value="Genomic_DNA"/>
</dbReference>
<keyword evidence="2" id="KW-1133">Transmembrane helix</keyword>
<feature type="compositionally biased region" description="Polar residues" evidence="1">
    <location>
        <begin position="596"/>
        <end position="605"/>
    </location>
</feature>
<evidence type="ECO:0000313" key="5">
    <source>
        <dbReference type="Proteomes" id="UP000002762"/>
    </source>
</evidence>
<feature type="compositionally biased region" description="Low complexity" evidence="1">
    <location>
        <begin position="1018"/>
        <end position="1041"/>
    </location>
</feature>
<feature type="transmembrane region" description="Helical" evidence="2">
    <location>
        <begin position="228"/>
        <end position="254"/>
    </location>
</feature>
<feature type="compositionally biased region" description="Basic and acidic residues" evidence="1">
    <location>
        <begin position="617"/>
        <end position="626"/>
    </location>
</feature>
<feature type="compositionally biased region" description="Polar residues" evidence="1">
    <location>
        <begin position="743"/>
        <end position="755"/>
    </location>
</feature>
<feature type="compositionally biased region" description="Basic and acidic residues" evidence="1">
    <location>
        <begin position="1133"/>
        <end position="1142"/>
    </location>
</feature>
<dbReference type="OrthoDB" id="3946741at2759"/>
<feature type="region of interest" description="Disordered" evidence="1">
    <location>
        <begin position="560"/>
        <end position="1201"/>
    </location>
</feature>
<dbReference type="RefSeq" id="XP_008602557.1">
    <property type="nucleotide sequence ID" value="XM_008604335.1"/>
</dbReference>
<feature type="compositionally biased region" description="Low complexity" evidence="1">
    <location>
        <begin position="161"/>
        <end position="210"/>
    </location>
</feature>
<feature type="compositionally biased region" description="Low complexity" evidence="1">
    <location>
        <begin position="861"/>
        <end position="872"/>
    </location>
</feature>
<feature type="compositionally biased region" description="Pro residues" evidence="1">
    <location>
        <begin position="1064"/>
        <end position="1081"/>
    </location>
</feature>
<feature type="compositionally biased region" description="Low complexity" evidence="1">
    <location>
        <begin position="698"/>
        <end position="724"/>
    </location>
</feature>
<accession>J5J5F7</accession>
<keyword evidence="2" id="KW-0812">Transmembrane</keyword>
<evidence type="ECO:0000313" key="4">
    <source>
        <dbReference type="EMBL" id="EJP61818.1"/>
    </source>
</evidence>
<gene>
    <name evidence="4" type="ORF">BBA_09238</name>
</gene>
<protein>
    <submittedName>
        <fullName evidence="4">Uncharacterized protein</fullName>
    </submittedName>
</protein>
<evidence type="ECO:0000256" key="2">
    <source>
        <dbReference type="SAM" id="Phobius"/>
    </source>
</evidence>
<feature type="region of interest" description="Disordered" evidence="1">
    <location>
        <begin position="261"/>
        <end position="283"/>
    </location>
</feature>
<reference evidence="4 5" key="1">
    <citation type="journal article" date="2012" name="Sci. Rep.">
        <title>Genomic perspectives on the evolution of fungal entomopathogenicity in Beauveria bassiana.</title>
        <authorList>
            <person name="Xiao G."/>
            <person name="Ying S.H."/>
            <person name="Zheng P."/>
            <person name="Wang Z.L."/>
            <person name="Zhang S."/>
            <person name="Xie X.Q."/>
            <person name="Shang Y."/>
            <person name="St Leger R.J."/>
            <person name="Zhao G.P."/>
            <person name="Wang C."/>
            <person name="Feng M.G."/>
        </authorList>
    </citation>
    <scope>NUCLEOTIDE SEQUENCE [LARGE SCALE GENOMIC DNA]</scope>
    <source>
        <strain evidence="4 5">ARSEF 2860</strain>
    </source>
</reference>
<dbReference type="STRING" id="655819.J5J5F7"/>
<feature type="compositionally biased region" description="Low complexity" evidence="1">
    <location>
        <begin position="1143"/>
        <end position="1156"/>
    </location>
</feature>
<evidence type="ECO:0000256" key="1">
    <source>
        <dbReference type="SAM" id="MobiDB-lite"/>
    </source>
</evidence>
<name>J5J5F7_BEAB2</name>
<feature type="compositionally biased region" description="Polar residues" evidence="1">
    <location>
        <begin position="873"/>
        <end position="883"/>
    </location>
</feature>
<feature type="compositionally biased region" description="Low complexity" evidence="1">
    <location>
        <begin position="1100"/>
        <end position="1120"/>
    </location>
</feature>
<feature type="signal peptide" evidence="3">
    <location>
        <begin position="1"/>
        <end position="27"/>
    </location>
</feature>
<feature type="region of interest" description="Disordered" evidence="1">
    <location>
        <begin position="375"/>
        <end position="404"/>
    </location>
</feature>
<dbReference type="InParanoid" id="J5J5F7"/>
<feature type="compositionally biased region" description="Low complexity" evidence="1">
    <location>
        <begin position="383"/>
        <end position="392"/>
    </location>
</feature>